<gene>
    <name evidence="1" type="ORF">LCGC14_2615600</name>
</gene>
<proteinExistence type="predicted"/>
<reference evidence="1" key="1">
    <citation type="journal article" date="2015" name="Nature">
        <title>Complex archaea that bridge the gap between prokaryotes and eukaryotes.</title>
        <authorList>
            <person name="Spang A."/>
            <person name="Saw J.H."/>
            <person name="Jorgensen S.L."/>
            <person name="Zaremba-Niedzwiedzka K."/>
            <person name="Martijn J."/>
            <person name="Lind A.E."/>
            <person name="van Eijk R."/>
            <person name="Schleper C."/>
            <person name="Guy L."/>
            <person name="Ettema T.J."/>
        </authorList>
    </citation>
    <scope>NUCLEOTIDE SEQUENCE</scope>
</reference>
<organism evidence="1">
    <name type="scientific">marine sediment metagenome</name>
    <dbReference type="NCBI Taxonomy" id="412755"/>
    <lineage>
        <taxon>unclassified sequences</taxon>
        <taxon>metagenomes</taxon>
        <taxon>ecological metagenomes</taxon>
    </lineage>
</organism>
<evidence type="ECO:0000313" key="1">
    <source>
        <dbReference type="EMBL" id="KKL04483.1"/>
    </source>
</evidence>
<name>A0A0F9CX95_9ZZZZ</name>
<protein>
    <submittedName>
        <fullName evidence="1">Uncharacterized protein</fullName>
    </submittedName>
</protein>
<sequence length="106" mass="12277">MAKYATDEQTWECWGCGFDIPIRSMLTADESTQTGPRHQGAGCVNHYRCPNCEENILFIEEQTIRRAGVYYGSLPHVDLTDPLGRYIHRHRNVEWALSWNQYADLT</sequence>
<comment type="caution">
    <text evidence="1">The sequence shown here is derived from an EMBL/GenBank/DDBJ whole genome shotgun (WGS) entry which is preliminary data.</text>
</comment>
<dbReference type="AlphaFoldDB" id="A0A0F9CX95"/>
<dbReference type="EMBL" id="LAZR01044506">
    <property type="protein sequence ID" value="KKL04483.1"/>
    <property type="molecule type" value="Genomic_DNA"/>
</dbReference>
<accession>A0A0F9CX95</accession>